<keyword evidence="3 6" id="KW-0597">Phosphoprotein</keyword>
<dbReference type="Gene3D" id="1.20.120.160">
    <property type="entry name" value="HPT domain"/>
    <property type="match status" value="1"/>
</dbReference>
<evidence type="ECO:0000259" key="10">
    <source>
        <dbReference type="PROSITE" id="PS50894"/>
    </source>
</evidence>
<evidence type="ECO:0000256" key="1">
    <source>
        <dbReference type="ARBA" id="ARBA00000085"/>
    </source>
</evidence>
<keyword evidence="5 11" id="KW-0418">Kinase</keyword>
<comment type="catalytic activity">
    <reaction evidence="1">
        <text>ATP + protein L-histidine = ADP + protein N-phospho-L-histidine.</text>
        <dbReference type="EC" id="2.7.13.3"/>
    </reaction>
</comment>
<dbReference type="eggNOG" id="COG2198">
    <property type="taxonomic scope" value="Bacteria"/>
</dbReference>
<dbReference type="SMART" id="SM00387">
    <property type="entry name" value="HATPase_c"/>
    <property type="match status" value="1"/>
</dbReference>
<dbReference type="AlphaFoldDB" id="Q1IRH4"/>
<dbReference type="InterPro" id="IPR005467">
    <property type="entry name" value="His_kinase_dom"/>
</dbReference>
<dbReference type="PANTHER" id="PTHR43395">
    <property type="entry name" value="SENSOR HISTIDINE KINASE CHEA"/>
    <property type="match status" value="1"/>
</dbReference>
<keyword evidence="4" id="KW-0808">Transferase</keyword>
<dbReference type="InterPro" id="IPR004105">
    <property type="entry name" value="CheA-like_dim"/>
</dbReference>
<dbReference type="Pfam" id="PF01627">
    <property type="entry name" value="Hpt"/>
    <property type="match status" value="1"/>
</dbReference>
<dbReference type="Gene3D" id="3.30.565.10">
    <property type="entry name" value="Histidine kinase-like ATPase, C-terminal domain"/>
    <property type="match status" value="1"/>
</dbReference>
<evidence type="ECO:0000256" key="3">
    <source>
        <dbReference type="ARBA" id="ARBA00022553"/>
    </source>
</evidence>
<dbReference type="SUPFAM" id="SSF47226">
    <property type="entry name" value="Histidine-containing phosphotransfer domain, HPT domain"/>
    <property type="match status" value="1"/>
</dbReference>
<dbReference type="SUPFAM" id="SSF47384">
    <property type="entry name" value="Homodimeric domain of signal transducing histidine kinase"/>
    <property type="match status" value="1"/>
</dbReference>
<evidence type="ECO:0000256" key="6">
    <source>
        <dbReference type="PROSITE-ProRule" id="PRU00110"/>
    </source>
</evidence>
<dbReference type="HOGENOM" id="CLU_000650_5_2_0"/>
<dbReference type="SMART" id="SM00260">
    <property type="entry name" value="CheW"/>
    <property type="match status" value="2"/>
</dbReference>
<dbReference type="SUPFAM" id="SSF55874">
    <property type="entry name" value="ATPase domain of HSP90 chaperone/DNA topoisomerase II/histidine kinase"/>
    <property type="match status" value="1"/>
</dbReference>
<feature type="modified residue" description="Phosphohistidine" evidence="6">
    <location>
        <position position="61"/>
    </location>
</feature>
<dbReference type="EC" id="2.7.13.3" evidence="2"/>
<dbReference type="InterPro" id="IPR036890">
    <property type="entry name" value="HATPase_C_sf"/>
</dbReference>
<evidence type="ECO:0000256" key="4">
    <source>
        <dbReference type="ARBA" id="ARBA00022679"/>
    </source>
</evidence>
<evidence type="ECO:0000259" key="8">
    <source>
        <dbReference type="PROSITE" id="PS50109"/>
    </source>
</evidence>
<dbReference type="Pfam" id="PF01584">
    <property type="entry name" value="CheW"/>
    <property type="match status" value="2"/>
</dbReference>
<dbReference type="EnsemblBacteria" id="ABF40526">
    <property type="protein sequence ID" value="ABF40526"/>
    <property type="gene ID" value="Acid345_1524"/>
</dbReference>
<dbReference type="GO" id="GO:0005737">
    <property type="term" value="C:cytoplasm"/>
    <property type="evidence" value="ECO:0007669"/>
    <property type="project" value="InterPro"/>
</dbReference>
<dbReference type="InterPro" id="IPR002545">
    <property type="entry name" value="CheW-lke_dom"/>
</dbReference>
<dbReference type="PRINTS" id="PR00344">
    <property type="entry name" value="BCTRLSENSOR"/>
</dbReference>
<feature type="domain" description="CheW-like" evidence="9">
    <location>
        <begin position="467"/>
        <end position="604"/>
    </location>
</feature>
<dbReference type="PROSITE" id="PS50851">
    <property type="entry name" value="CHEW"/>
    <property type="match status" value="2"/>
</dbReference>
<dbReference type="InterPro" id="IPR004358">
    <property type="entry name" value="Sig_transdc_His_kin-like_C"/>
</dbReference>
<evidence type="ECO:0000313" key="12">
    <source>
        <dbReference type="Proteomes" id="UP000002432"/>
    </source>
</evidence>
<dbReference type="InterPro" id="IPR008207">
    <property type="entry name" value="Sig_transdc_His_kin_Hpt_dom"/>
</dbReference>
<dbReference type="FunFam" id="3.30.565.10:FF:000016">
    <property type="entry name" value="Chemotaxis protein CheA, putative"/>
    <property type="match status" value="1"/>
</dbReference>
<dbReference type="Pfam" id="PF02518">
    <property type="entry name" value="HATPase_c"/>
    <property type="match status" value="1"/>
</dbReference>
<dbReference type="InterPro" id="IPR051315">
    <property type="entry name" value="Bact_Chemotaxis_CheA"/>
</dbReference>
<feature type="compositionally biased region" description="Basic residues" evidence="7">
    <location>
        <begin position="163"/>
        <end position="174"/>
    </location>
</feature>
<dbReference type="RefSeq" id="WP_011522328.1">
    <property type="nucleotide sequence ID" value="NC_008009.1"/>
</dbReference>
<accession>Q1IRH4</accession>
<feature type="compositionally biased region" description="Low complexity" evidence="7">
    <location>
        <begin position="148"/>
        <end position="157"/>
    </location>
</feature>
<evidence type="ECO:0000256" key="7">
    <source>
        <dbReference type="SAM" id="MobiDB-lite"/>
    </source>
</evidence>
<gene>
    <name evidence="11" type="ordered locus">Acid345_1524</name>
</gene>
<dbReference type="GO" id="GO:0006935">
    <property type="term" value="P:chemotaxis"/>
    <property type="evidence" value="ECO:0007669"/>
    <property type="project" value="InterPro"/>
</dbReference>
<dbReference type="InterPro" id="IPR037006">
    <property type="entry name" value="CheA-like_homodim_sf"/>
</dbReference>
<dbReference type="PANTHER" id="PTHR43395:SF1">
    <property type="entry name" value="CHEMOTAXIS PROTEIN CHEA"/>
    <property type="match status" value="1"/>
</dbReference>
<dbReference type="CDD" id="cd00088">
    <property type="entry name" value="HPT"/>
    <property type="match status" value="1"/>
</dbReference>
<protein>
    <recommendedName>
        <fullName evidence="2">histidine kinase</fullName>
        <ecNumber evidence="2">2.7.13.3</ecNumber>
    </recommendedName>
</protein>
<dbReference type="GO" id="GO:0000155">
    <property type="term" value="F:phosphorelay sensor kinase activity"/>
    <property type="evidence" value="ECO:0007669"/>
    <property type="project" value="InterPro"/>
</dbReference>
<dbReference type="Gene3D" id="1.10.287.560">
    <property type="entry name" value="Histidine kinase CheA-like, homodimeric domain"/>
    <property type="match status" value="1"/>
</dbReference>
<proteinExistence type="predicted"/>
<reference evidence="11 12" key="1">
    <citation type="journal article" date="2009" name="Appl. Environ. Microbiol.">
        <title>Three genomes from the phylum Acidobacteria provide insight into the lifestyles of these microorganisms in soils.</title>
        <authorList>
            <person name="Ward N.L."/>
            <person name="Challacombe J.F."/>
            <person name="Janssen P.H."/>
            <person name="Henrissat B."/>
            <person name="Coutinho P.M."/>
            <person name="Wu M."/>
            <person name="Xie G."/>
            <person name="Haft D.H."/>
            <person name="Sait M."/>
            <person name="Badger J."/>
            <person name="Barabote R.D."/>
            <person name="Bradley B."/>
            <person name="Brettin T.S."/>
            <person name="Brinkac L.M."/>
            <person name="Bruce D."/>
            <person name="Creasy T."/>
            <person name="Daugherty S.C."/>
            <person name="Davidsen T.M."/>
            <person name="DeBoy R.T."/>
            <person name="Detter J.C."/>
            <person name="Dodson R.J."/>
            <person name="Durkin A.S."/>
            <person name="Ganapathy A."/>
            <person name="Gwinn-Giglio M."/>
            <person name="Han C.S."/>
            <person name="Khouri H."/>
            <person name="Kiss H."/>
            <person name="Kothari S.P."/>
            <person name="Madupu R."/>
            <person name="Nelson K.E."/>
            <person name="Nelson W.C."/>
            <person name="Paulsen I."/>
            <person name="Penn K."/>
            <person name="Ren Q."/>
            <person name="Rosovitz M.J."/>
            <person name="Selengut J.D."/>
            <person name="Shrivastava S."/>
            <person name="Sullivan S.A."/>
            <person name="Tapia R."/>
            <person name="Thompson L.S."/>
            <person name="Watkins K.L."/>
            <person name="Yang Q."/>
            <person name="Yu C."/>
            <person name="Zafar N."/>
            <person name="Zhou L."/>
            <person name="Kuske C.R."/>
        </authorList>
    </citation>
    <scope>NUCLEOTIDE SEQUENCE [LARGE SCALE GENOMIC DNA]</scope>
    <source>
        <strain evidence="11 12">Ellin345</strain>
    </source>
</reference>
<dbReference type="STRING" id="204669.Acid345_1524"/>
<dbReference type="PROSITE" id="PS50109">
    <property type="entry name" value="HIS_KIN"/>
    <property type="match status" value="1"/>
</dbReference>
<evidence type="ECO:0000259" key="9">
    <source>
        <dbReference type="PROSITE" id="PS50851"/>
    </source>
</evidence>
<feature type="domain" description="Histidine kinase" evidence="8">
    <location>
        <begin position="215"/>
        <end position="465"/>
    </location>
</feature>
<dbReference type="SMART" id="SM01231">
    <property type="entry name" value="H-kinase_dim"/>
    <property type="match status" value="1"/>
</dbReference>
<feature type="domain" description="HPt" evidence="10">
    <location>
        <begin position="14"/>
        <end position="118"/>
    </location>
</feature>
<evidence type="ECO:0000256" key="5">
    <source>
        <dbReference type="ARBA" id="ARBA00022777"/>
    </source>
</evidence>
<dbReference type="SUPFAM" id="SSF50341">
    <property type="entry name" value="CheW-like"/>
    <property type="match status" value="2"/>
</dbReference>
<feature type="domain" description="CheW-like" evidence="9">
    <location>
        <begin position="627"/>
        <end position="758"/>
    </location>
</feature>
<name>Q1IRH4_KORVE</name>
<dbReference type="CDD" id="cd00731">
    <property type="entry name" value="CheA_reg"/>
    <property type="match status" value="1"/>
</dbReference>
<dbReference type="KEGG" id="aba:Acid345_1524"/>
<dbReference type="Pfam" id="PF02895">
    <property type="entry name" value="H-kinase_dim"/>
    <property type="match status" value="1"/>
</dbReference>
<evidence type="ECO:0000313" key="11">
    <source>
        <dbReference type="EMBL" id="ABF40526.1"/>
    </source>
</evidence>
<dbReference type="eggNOG" id="COG0643">
    <property type="taxonomic scope" value="Bacteria"/>
</dbReference>
<dbReference type="Gene3D" id="2.40.50.180">
    <property type="entry name" value="CheA-289, Domain 4"/>
    <property type="match status" value="1"/>
</dbReference>
<dbReference type="InterPro" id="IPR036097">
    <property type="entry name" value="HisK_dim/P_sf"/>
</dbReference>
<dbReference type="InterPro" id="IPR036061">
    <property type="entry name" value="CheW-like_dom_sf"/>
</dbReference>
<feature type="region of interest" description="Disordered" evidence="7">
    <location>
        <begin position="147"/>
        <end position="212"/>
    </location>
</feature>
<dbReference type="PROSITE" id="PS50894">
    <property type="entry name" value="HPT"/>
    <property type="match status" value="1"/>
</dbReference>
<dbReference type="EMBL" id="CP000360">
    <property type="protein sequence ID" value="ABF40526.1"/>
    <property type="molecule type" value="Genomic_DNA"/>
</dbReference>
<dbReference type="Gene3D" id="2.30.30.40">
    <property type="entry name" value="SH3 Domains"/>
    <property type="match status" value="1"/>
</dbReference>
<keyword evidence="12" id="KW-1185">Reference proteome</keyword>
<dbReference type="Proteomes" id="UP000002432">
    <property type="component" value="Chromosome"/>
</dbReference>
<organism evidence="11 12">
    <name type="scientific">Koribacter versatilis (strain Ellin345)</name>
    <dbReference type="NCBI Taxonomy" id="204669"/>
    <lineage>
        <taxon>Bacteria</taxon>
        <taxon>Pseudomonadati</taxon>
        <taxon>Acidobacteriota</taxon>
        <taxon>Terriglobia</taxon>
        <taxon>Terriglobales</taxon>
        <taxon>Candidatus Korobacteraceae</taxon>
        <taxon>Candidatus Korobacter</taxon>
    </lineage>
</organism>
<evidence type="ECO:0000256" key="2">
    <source>
        <dbReference type="ARBA" id="ARBA00012438"/>
    </source>
</evidence>
<dbReference type="CDD" id="cd16916">
    <property type="entry name" value="HATPase_CheA-like"/>
    <property type="match status" value="1"/>
</dbReference>
<dbReference type="InterPro" id="IPR036641">
    <property type="entry name" value="HPT_dom_sf"/>
</dbReference>
<sequence>MVQVARSGTDGHDGMSEMDEIVKEFLVESNEGLDQLDRDLVALEKDPEEKDLLASIFRAIHTVKGTSGVLGFPKIESVAHVGESLLSRLRDGKMRLDPQITSGLLAMGDVLRELLGNIDALGVEGDRNVEPVVTRLSALLERTDSSKAADAATADTAPEARKKTTKRVAKKRSKAAVEPLSVAEASPAPASTLAADEAAQSGANLETSEARGPAVSANNIRVDVGLLDKMMNLVGELVLARNQILQYTGSQQDSGFVSAAQRLNLITTELQESVMKTRMQPIGNIWNKLPRLVRDLALSCGKQVRVEMDGAETELDKTIIEAIKDPLTHIVRNAVDHGLEMPEERRSTGKEAEGRLLLRAYHEGGQVNIEISDDGKGVDLEAVREKARQRGLVSAEQAARMSERELLNVLFLPGFSTAKQVTNISGRGVGMDVVKTNIEKIGGTVDLQSVEGKGTALKIKIPLTLAIIPALIATSGGERFAIPQVSLLELVRLEGDGVGKGIEYIHGAPVYRLRGSLLPLVSLNGVLGLDRKKQQEIANIVVLQADDRTFGLIVDEINDTEEIVVKPLSNLLKGLLCFAGATIMGDGTVALILDVMGLAQQASVVTELRDRAVKQMHARNEDGRMESEAWLLTRVGEEGRIAVPLSNVNRLEEFKLSSVEHSGGLEVVQYRGQIMPLVRLSQLLNLPGTDAGEVLPVIVTSQQGRSLGLVVDKIEDVTEQQIAVNRSNDRMYLQGSAVLQQRVTDLLDVHAVMASVCTEFKEVVNA</sequence>
<dbReference type="InterPro" id="IPR003594">
    <property type="entry name" value="HATPase_dom"/>
</dbReference>
<dbReference type="SMART" id="SM00073">
    <property type="entry name" value="HPT"/>
    <property type="match status" value="1"/>
</dbReference>